<dbReference type="NCBIfam" id="TIGR02579">
    <property type="entry name" value="cas_csx3"/>
    <property type="match status" value="1"/>
</dbReference>
<dbReference type="CDD" id="cd09740">
    <property type="entry name" value="Csx3_III-U"/>
    <property type="match status" value="1"/>
</dbReference>
<dbReference type="Proteomes" id="UP001056708">
    <property type="component" value="Chromosome"/>
</dbReference>
<reference evidence="1" key="1">
    <citation type="submission" date="2022-06" db="EMBL/GenBank/DDBJ databases">
        <title>Genome sequence of Phormidium yuhuli AB48 isolated from an industrial photobioreactor environment.</title>
        <authorList>
            <person name="Qiu Y."/>
            <person name="Noonan A.J.C."/>
            <person name="Dofher K."/>
            <person name="Koch M."/>
            <person name="Kieft B."/>
            <person name="Lin X."/>
            <person name="Ziels R.M."/>
            <person name="Hallam S.J."/>
        </authorList>
    </citation>
    <scope>NUCLEOTIDE SEQUENCE</scope>
    <source>
        <strain evidence="1">AB48</strain>
    </source>
</reference>
<evidence type="ECO:0000313" key="1">
    <source>
        <dbReference type="EMBL" id="USR91866.1"/>
    </source>
</evidence>
<keyword evidence="2" id="KW-1185">Reference proteome</keyword>
<dbReference type="SUPFAM" id="SSF52540">
    <property type="entry name" value="P-loop containing nucleoside triphosphate hydrolases"/>
    <property type="match status" value="1"/>
</dbReference>
<sequence>MTTAANSIEFSLSRGQSPDGVDYQILGITLSQQIISPEDLGTIELPRGIDTRMGVILDGRGPIWLYGYLIHELHPTAWVACHDPRLGAVVVATHVKGVAVGQVIRLGSGGDRLHPALMVVGPPDSGKSVFSHRLFQTLLSSYPNIYLQRANWDGEGNYTLELPPDLDPEVFKAANKGQLTDSFFPYHSGAILSLRRQKDLTIVDVGGMVQPEKQPILEACSHYLVISSQPEEVERWHEFCGDRGNLTPVAVIYSTLEECEDIHQEYPVLEVTCGPWIRGKACSVPDPVLAEIQKLLPSTSQSNR</sequence>
<dbReference type="Pfam" id="PF09620">
    <property type="entry name" value="Cas_csx3"/>
    <property type="match status" value="1"/>
</dbReference>
<evidence type="ECO:0000313" key="2">
    <source>
        <dbReference type="Proteomes" id="UP001056708"/>
    </source>
</evidence>
<gene>
    <name evidence="1" type="primary">crn3</name>
    <name evidence="1" type="ORF">NEA10_03815</name>
</gene>
<proteinExistence type="predicted"/>
<name>A0ABY5ASX8_9CYAN</name>
<dbReference type="EMBL" id="CP098611">
    <property type="protein sequence ID" value="USR91866.1"/>
    <property type="molecule type" value="Genomic_DNA"/>
</dbReference>
<accession>A0ABY5ASX8</accession>
<protein>
    <submittedName>
        <fullName evidence="1">CRISPR-associated ring nuclease Crn3/Csx3</fullName>
    </submittedName>
</protein>
<dbReference type="InterPro" id="IPR027417">
    <property type="entry name" value="P-loop_NTPase"/>
</dbReference>
<dbReference type="RefSeq" id="WP_252663894.1">
    <property type="nucleotide sequence ID" value="NZ_CP098611.1"/>
</dbReference>
<organism evidence="1 2">
    <name type="scientific">Phormidium yuhuli AB48</name>
    <dbReference type="NCBI Taxonomy" id="2940671"/>
    <lineage>
        <taxon>Bacteria</taxon>
        <taxon>Bacillati</taxon>
        <taxon>Cyanobacteriota</taxon>
        <taxon>Cyanophyceae</taxon>
        <taxon>Oscillatoriophycideae</taxon>
        <taxon>Oscillatoriales</taxon>
        <taxon>Oscillatoriaceae</taxon>
        <taxon>Phormidium</taxon>
        <taxon>Phormidium yuhuli</taxon>
    </lineage>
</organism>
<dbReference type="InterPro" id="IPR013409">
    <property type="entry name" value="CRISPR-assoc_prot_Crn3/Csx3"/>
</dbReference>